<name>A0A1H3DIB9_9ACTN</name>
<keyword evidence="2" id="KW-0472">Membrane</keyword>
<dbReference type="Proteomes" id="UP000198921">
    <property type="component" value="Unassembled WGS sequence"/>
</dbReference>
<sequence length="206" mass="20178">MPTTARRTTTTGTATDRPAGSALTSTAGETRSSERATGKPPGARSGTAGRTGTTRQPPTGSALTYVAGAPVGPERAVRRPPAARGSAAARSTATTQRPAAATSAPGAPPTSDQVAEQADQLVRAAIEKTTALGSGVVHAARTVVTLPVTATVAVVEDVVSAARRPDVVLYGGALAGLAAVGVLAWPVAGAVGVGVAVASGVRRARS</sequence>
<dbReference type="RefSeq" id="WP_091152038.1">
    <property type="nucleotide sequence ID" value="NZ_FNOT01000002.1"/>
</dbReference>
<evidence type="ECO:0000256" key="2">
    <source>
        <dbReference type="SAM" id="Phobius"/>
    </source>
</evidence>
<feature type="compositionally biased region" description="Low complexity" evidence="1">
    <location>
        <begin position="1"/>
        <end position="15"/>
    </location>
</feature>
<organism evidence="3 4">
    <name type="scientific">Geodermatophilus africanus</name>
    <dbReference type="NCBI Taxonomy" id="1137993"/>
    <lineage>
        <taxon>Bacteria</taxon>
        <taxon>Bacillati</taxon>
        <taxon>Actinomycetota</taxon>
        <taxon>Actinomycetes</taxon>
        <taxon>Geodermatophilales</taxon>
        <taxon>Geodermatophilaceae</taxon>
        <taxon>Geodermatophilus</taxon>
    </lineage>
</organism>
<evidence type="ECO:0000313" key="4">
    <source>
        <dbReference type="Proteomes" id="UP000198921"/>
    </source>
</evidence>
<gene>
    <name evidence="3" type="ORF">SAMN05660209_01006</name>
</gene>
<keyword evidence="4" id="KW-1185">Reference proteome</keyword>
<feature type="transmembrane region" description="Helical" evidence="2">
    <location>
        <begin position="168"/>
        <end position="201"/>
    </location>
</feature>
<reference evidence="4" key="1">
    <citation type="submission" date="2016-10" db="EMBL/GenBank/DDBJ databases">
        <authorList>
            <person name="Varghese N."/>
            <person name="Submissions S."/>
        </authorList>
    </citation>
    <scope>NUCLEOTIDE SEQUENCE [LARGE SCALE GENOMIC DNA]</scope>
    <source>
        <strain evidence="4">DSM 45422</strain>
    </source>
</reference>
<protein>
    <submittedName>
        <fullName evidence="3">Uncharacterized protein</fullName>
    </submittedName>
</protein>
<proteinExistence type="predicted"/>
<feature type="compositionally biased region" description="Low complexity" evidence="1">
    <location>
        <begin position="69"/>
        <end position="111"/>
    </location>
</feature>
<keyword evidence="2" id="KW-0812">Transmembrane</keyword>
<keyword evidence="2" id="KW-1133">Transmembrane helix</keyword>
<feature type="compositionally biased region" description="Low complexity" evidence="1">
    <location>
        <begin position="41"/>
        <end position="61"/>
    </location>
</feature>
<evidence type="ECO:0000256" key="1">
    <source>
        <dbReference type="SAM" id="MobiDB-lite"/>
    </source>
</evidence>
<evidence type="ECO:0000313" key="3">
    <source>
        <dbReference type="EMBL" id="SDX66155.1"/>
    </source>
</evidence>
<dbReference type="AlphaFoldDB" id="A0A1H3DIB9"/>
<accession>A0A1H3DIB9</accession>
<feature type="region of interest" description="Disordered" evidence="1">
    <location>
        <begin position="1"/>
        <end position="116"/>
    </location>
</feature>
<dbReference type="EMBL" id="FNOT01000002">
    <property type="protein sequence ID" value="SDX66155.1"/>
    <property type="molecule type" value="Genomic_DNA"/>
</dbReference>